<evidence type="ECO:0000313" key="2">
    <source>
        <dbReference type="Proteomes" id="UP001383192"/>
    </source>
</evidence>
<keyword evidence="2" id="KW-1185">Reference proteome</keyword>
<evidence type="ECO:0000313" key="1">
    <source>
        <dbReference type="EMBL" id="KAK7020263.1"/>
    </source>
</evidence>
<dbReference type="Proteomes" id="UP001383192">
    <property type="component" value="Unassembled WGS sequence"/>
</dbReference>
<organism evidence="1 2">
    <name type="scientific">Paramarasmius palmivorus</name>
    <dbReference type="NCBI Taxonomy" id="297713"/>
    <lineage>
        <taxon>Eukaryota</taxon>
        <taxon>Fungi</taxon>
        <taxon>Dikarya</taxon>
        <taxon>Basidiomycota</taxon>
        <taxon>Agaricomycotina</taxon>
        <taxon>Agaricomycetes</taxon>
        <taxon>Agaricomycetidae</taxon>
        <taxon>Agaricales</taxon>
        <taxon>Marasmiineae</taxon>
        <taxon>Marasmiaceae</taxon>
        <taxon>Paramarasmius</taxon>
    </lineage>
</organism>
<protein>
    <submittedName>
        <fullName evidence="1">Uncharacterized protein</fullName>
    </submittedName>
</protein>
<reference evidence="1 2" key="1">
    <citation type="submission" date="2024-01" db="EMBL/GenBank/DDBJ databases">
        <title>A draft genome for a cacao thread blight-causing isolate of Paramarasmius palmivorus.</title>
        <authorList>
            <person name="Baruah I.K."/>
            <person name="Bukari Y."/>
            <person name="Amoako-Attah I."/>
            <person name="Meinhardt L.W."/>
            <person name="Bailey B.A."/>
            <person name="Cohen S.P."/>
        </authorList>
    </citation>
    <scope>NUCLEOTIDE SEQUENCE [LARGE SCALE GENOMIC DNA]</scope>
    <source>
        <strain evidence="1 2">GH-12</strain>
    </source>
</reference>
<accession>A0AAW0B3G8</accession>
<comment type="caution">
    <text evidence="1">The sequence shown here is derived from an EMBL/GenBank/DDBJ whole genome shotgun (WGS) entry which is preliminary data.</text>
</comment>
<gene>
    <name evidence="1" type="ORF">VNI00_017755</name>
</gene>
<sequence>MSTSFQRRNAMPRITGHKGMDYLLSQCYKAALYFPTDDEPRIVRLERRKINGYDFCPYLDPDDQEGGTALIKAIHAEGDQGFRLFYFEQTSRNSFAVNDCVTRELQAFTDGLSRPWLGPILVIWDDEDIITKENLEEKGEEILTQVHNFYEEFVRDDAVPFDTVESESDEPGRNGAV</sequence>
<proteinExistence type="predicted"/>
<dbReference type="EMBL" id="JAYKXP010000188">
    <property type="protein sequence ID" value="KAK7020263.1"/>
    <property type="molecule type" value="Genomic_DNA"/>
</dbReference>
<dbReference type="AlphaFoldDB" id="A0AAW0B3G8"/>
<name>A0AAW0B3G8_9AGAR</name>